<feature type="region of interest" description="Disordered" evidence="4">
    <location>
        <begin position="1067"/>
        <end position="1095"/>
    </location>
</feature>
<protein>
    <recommendedName>
        <fullName evidence="3">Phosphoinositide phospholipase C</fullName>
        <ecNumber evidence="3">3.1.4.11</ecNumber>
    </recommendedName>
</protein>
<dbReference type="Pfam" id="PF00168">
    <property type="entry name" value="C2"/>
    <property type="match status" value="1"/>
</dbReference>
<dbReference type="GO" id="GO:0007186">
    <property type="term" value="P:G protein-coupled receptor signaling pathway"/>
    <property type="evidence" value="ECO:0007669"/>
    <property type="project" value="TreeGrafter"/>
</dbReference>
<feature type="compositionally biased region" description="Low complexity" evidence="4">
    <location>
        <begin position="1218"/>
        <end position="1231"/>
    </location>
</feature>
<dbReference type="CDD" id="cd00275">
    <property type="entry name" value="C2_PLC_like"/>
    <property type="match status" value="1"/>
</dbReference>
<dbReference type="PANTHER" id="PTHR10336">
    <property type="entry name" value="PHOSPHOINOSITIDE-SPECIFIC PHOSPHOLIPASE C FAMILY PROTEIN"/>
    <property type="match status" value="1"/>
</dbReference>
<dbReference type="FunFam" id="3.10.20.90:FF:000238">
    <property type="entry name" value="Phosphoinositide phospholipase C"/>
    <property type="match status" value="1"/>
</dbReference>
<evidence type="ECO:0000313" key="9">
    <source>
        <dbReference type="EMBL" id="EFO26855.2"/>
    </source>
</evidence>
<dbReference type="RefSeq" id="XP_003137212.2">
    <property type="nucleotide sequence ID" value="XM_003137164.2"/>
</dbReference>
<dbReference type="SMART" id="SM00147">
    <property type="entry name" value="RasGEF"/>
    <property type="match status" value="1"/>
</dbReference>
<dbReference type="EMBL" id="JH712538">
    <property type="protein sequence ID" value="EFO26855.2"/>
    <property type="molecule type" value="Genomic_DNA"/>
</dbReference>
<dbReference type="PROSITE" id="PS50004">
    <property type="entry name" value="C2"/>
    <property type="match status" value="1"/>
</dbReference>
<dbReference type="InterPro" id="IPR015359">
    <property type="entry name" value="PLC_EF-hand-like"/>
</dbReference>
<feature type="region of interest" description="Disordered" evidence="4">
    <location>
        <begin position="1175"/>
        <end position="1232"/>
    </location>
</feature>
<feature type="compositionally biased region" description="Polar residues" evidence="4">
    <location>
        <begin position="1075"/>
        <end position="1091"/>
    </location>
</feature>
<feature type="non-terminal residue" evidence="9">
    <location>
        <position position="1"/>
    </location>
</feature>
<dbReference type="PROSITE" id="PS50200">
    <property type="entry name" value="RA"/>
    <property type="match status" value="2"/>
</dbReference>
<evidence type="ECO:0000259" key="8">
    <source>
        <dbReference type="PROSITE" id="PS50200"/>
    </source>
</evidence>
<dbReference type="GO" id="GO:0005085">
    <property type="term" value="F:guanyl-nucleotide exchange factor activity"/>
    <property type="evidence" value="ECO:0007669"/>
    <property type="project" value="UniProtKB-KW"/>
</dbReference>
<dbReference type="GO" id="GO:0046488">
    <property type="term" value="P:phosphatidylinositol metabolic process"/>
    <property type="evidence" value="ECO:0007669"/>
    <property type="project" value="TreeGrafter"/>
</dbReference>
<dbReference type="PRINTS" id="PR00390">
    <property type="entry name" value="PHPHLIPASEC"/>
</dbReference>
<name>A0A1S0U8F5_LOALO</name>
<dbReference type="GO" id="GO:0016042">
    <property type="term" value="P:lipid catabolic process"/>
    <property type="evidence" value="ECO:0007669"/>
    <property type="project" value="UniProtKB-KW"/>
</dbReference>
<evidence type="ECO:0000259" key="6">
    <source>
        <dbReference type="PROSITE" id="PS50008"/>
    </source>
</evidence>
<reference evidence="9" key="1">
    <citation type="submission" date="2012-04" db="EMBL/GenBank/DDBJ databases">
        <title>The Genome Sequence of Loa loa.</title>
        <authorList>
            <consortium name="The Broad Institute Genome Sequencing Platform"/>
            <consortium name="Broad Institute Genome Sequencing Center for Infectious Disease"/>
            <person name="Nutman T.B."/>
            <person name="Fink D.L."/>
            <person name="Russ C."/>
            <person name="Young S."/>
            <person name="Zeng Q."/>
            <person name="Gargeya S."/>
            <person name="Alvarado L."/>
            <person name="Berlin A."/>
            <person name="Chapman S.B."/>
            <person name="Chen Z."/>
            <person name="Freedman E."/>
            <person name="Gellesch M."/>
            <person name="Goldberg J."/>
            <person name="Griggs A."/>
            <person name="Gujja S."/>
            <person name="Heilman E.R."/>
            <person name="Heiman D."/>
            <person name="Howarth C."/>
            <person name="Mehta T."/>
            <person name="Neiman D."/>
            <person name="Pearson M."/>
            <person name="Roberts A."/>
            <person name="Saif S."/>
            <person name="Shea T."/>
            <person name="Shenoy N."/>
            <person name="Sisk P."/>
            <person name="Stolte C."/>
            <person name="Sykes S."/>
            <person name="White J."/>
            <person name="Yandava C."/>
            <person name="Haas B."/>
            <person name="Henn M.R."/>
            <person name="Nusbaum C."/>
            <person name="Birren B."/>
        </authorList>
    </citation>
    <scope>NUCLEOTIDE SEQUENCE [LARGE SCALE GENOMIC DNA]</scope>
</reference>
<keyword evidence="3" id="KW-0442">Lipid degradation</keyword>
<dbReference type="Pfam" id="PF00617">
    <property type="entry name" value="RasGEF"/>
    <property type="match status" value="1"/>
</dbReference>
<dbReference type="KEGG" id="loa:LOAG_01625"/>
<keyword evidence="1" id="KW-0807">Transducer</keyword>
<evidence type="ECO:0000259" key="5">
    <source>
        <dbReference type="PROSITE" id="PS50004"/>
    </source>
</evidence>
<dbReference type="Pfam" id="PF00387">
    <property type="entry name" value="PI-PLC-Y"/>
    <property type="match status" value="1"/>
</dbReference>
<dbReference type="Gene3D" id="3.20.20.190">
    <property type="entry name" value="Phosphatidylinositol (PI) phosphodiesterase"/>
    <property type="match status" value="2"/>
</dbReference>
<dbReference type="SMART" id="SM00149">
    <property type="entry name" value="PLCYc"/>
    <property type="match status" value="1"/>
</dbReference>
<dbReference type="InterPro" id="IPR000008">
    <property type="entry name" value="C2_dom"/>
</dbReference>
<dbReference type="InterPro" id="IPR001192">
    <property type="entry name" value="PI-PLC_fam"/>
</dbReference>
<dbReference type="Gene3D" id="1.10.840.10">
    <property type="entry name" value="Ras guanine-nucleotide exchange factors catalytic domain"/>
    <property type="match status" value="1"/>
</dbReference>
<dbReference type="Gene3D" id="3.10.20.90">
    <property type="entry name" value="Phosphatidylinositol 3-kinase Catalytic Subunit, Chain A, domain 1"/>
    <property type="match status" value="2"/>
</dbReference>
<dbReference type="InterPro" id="IPR000909">
    <property type="entry name" value="PLipase_C_PInositol-sp_X_dom"/>
</dbReference>
<feature type="compositionally biased region" description="Basic and acidic residues" evidence="4">
    <location>
        <begin position="1206"/>
        <end position="1217"/>
    </location>
</feature>
<evidence type="ECO:0000256" key="3">
    <source>
        <dbReference type="RuleBase" id="RU361133"/>
    </source>
</evidence>
<evidence type="ECO:0000256" key="1">
    <source>
        <dbReference type="ARBA" id="ARBA00023224"/>
    </source>
</evidence>
<dbReference type="Gene3D" id="2.60.40.150">
    <property type="entry name" value="C2 domain"/>
    <property type="match status" value="1"/>
</dbReference>
<dbReference type="SUPFAM" id="SSF54236">
    <property type="entry name" value="Ubiquitin-like"/>
    <property type="match status" value="2"/>
</dbReference>
<dbReference type="PROSITE" id="PS50007">
    <property type="entry name" value="PIPLC_X_DOMAIN"/>
    <property type="match status" value="1"/>
</dbReference>
<dbReference type="Gene3D" id="1.10.238.10">
    <property type="entry name" value="EF-hand"/>
    <property type="match status" value="1"/>
</dbReference>
<dbReference type="GO" id="GO:0051209">
    <property type="term" value="P:release of sequestered calcium ion into cytosol"/>
    <property type="evidence" value="ECO:0007669"/>
    <property type="project" value="TreeGrafter"/>
</dbReference>
<comment type="catalytic activity">
    <reaction evidence="3">
        <text>a 1,2-diacyl-sn-glycero-3-phospho-(1D-myo-inositol-4,5-bisphosphate) + H2O = 1D-myo-inositol 1,4,5-trisphosphate + a 1,2-diacyl-sn-glycerol + H(+)</text>
        <dbReference type="Rhea" id="RHEA:33179"/>
        <dbReference type="ChEBI" id="CHEBI:15377"/>
        <dbReference type="ChEBI" id="CHEBI:15378"/>
        <dbReference type="ChEBI" id="CHEBI:17815"/>
        <dbReference type="ChEBI" id="CHEBI:58456"/>
        <dbReference type="ChEBI" id="CHEBI:203600"/>
        <dbReference type="EC" id="3.1.4.11"/>
    </reaction>
</comment>
<keyword evidence="3" id="KW-0378">Hydrolase</keyword>
<dbReference type="SMART" id="SM00148">
    <property type="entry name" value="PLCXc"/>
    <property type="match status" value="1"/>
</dbReference>
<dbReference type="SUPFAM" id="SSF51695">
    <property type="entry name" value="PLC-like phosphodiesterases"/>
    <property type="match status" value="1"/>
</dbReference>
<dbReference type="CTD" id="9939006"/>
<dbReference type="SUPFAM" id="SSF49562">
    <property type="entry name" value="C2 domain (Calcium/lipid-binding domain, CaLB)"/>
    <property type="match status" value="1"/>
</dbReference>
<dbReference type="Pfam" id="PF09279">
    <property type="entry name" value="EF-hand_like"/>
    <property type="match status" value="1"/>
</dbReference>
<dbReference type="InterPro" id="IPR029071">
    <property type="entry name" value="Ubiquitin-like_domsf"/>
</dbReference>
<accession>A0A1S0U8F5</accession>
<dbReference type="InterPro" id="IPR036964">
    <property type="entry name" value="RASGEF_cat_dom_sf"/>
</dbReference>
<dbReference type="SMART" id="SM00239">
    <property type="entry name" value="C2"/>
    <property type="match status" value="1"/>
</dbReference>
<feature type="domain" description="Ras-associating" evidence="8">
    <location>
        <begin position="1696"/>
        <end position="1813"/>
    </location>
</feature>
<dbReference type="InterPro" id="IPR001711">
    <property type="entry name" value="PLipase_C_Pinositol-sp_Y"/>
</dbReference>
<dbReference type="GeneID" id="9939006"/>
<sequence length="1842" mass="207568">STHPSGSGAHGFIIDDGTIALFQPELEKLRHILHFPEELAFQLSATEYQLFYEIQPMDYVHYVSCDLTSVPVAENPSPIRNLIKRLSEISSWITHLIISMPTSEERKTILTSIFRMIDTCWNIGNFNAAVEILVGLKSEKLRSFWLSLKPEEKKKYEQLCDVLLPSNQTALSTTYREAIQRGLRMPQCKLIPFFGVFLRDLYAIVNDMPSVVMTVDADDKDELEFMKEQTDDSCCASEIGVSGLLNADKISLVAVVLDNLELFYHHYKNIPCFVVDPAGPSIGKENPKPKGYDPVEPVKGIVRNATLVPLDTNRFDLDVIQRLHHGTTVIHCDPYAGRSALCMLKLDATCGLLSWCKVGYLGTKEIKDKNAYIPSVARMQSAKPQSMTPLESRNPPSSPSFRPAGAACTALEYGFLNLSYVKSIENIDSHDIDIESIYRRHSNDEMSVQMHCWRINFGCYLSDNEFLYFIAPEKSAQCWITGLTTIVNYLLEQQKCADRRVLWLKKLYLQLCTNCEHDSVMDEGIISSLRPYKALQAFGGQTEGWEDSGLQSFVTKPLQSGTIRSAEVTVGKGCLKQMTNAVTRRMKFVSRGSAHPQSPESMKAQCQSLRNCISGQQWTISDPNVPKAISKKRDSSSSTDTASLPSWYKSRRLSARALASFWFGKIKKTKGLEDASESPTVYKEFLVSSKSYEGGYSEKPVTLFEFIELYKLFCANMRTDLKDIFNDFLVMSGGGNGGVAKHERNPNFVLMEPSLSDTEFIPNDILTRNTLTTQNIDGKQQKVYNALALASLNSTVLTNASFLTPTMLKQFLAIHQMEIVDEDYAMKIIQEHEPDPAHRSNQQLSFGGFVRYMTDPTNYAFVPEVIKPDQDMLHYPLNYYYICSSHNTYLTGHQLKGESSTEMYRQVLLTGCRCVELDCWDGENGLPLIFHGHTLTSKIGFREVLSVIKKSAFTTSNLPLVLSIENHCSLQQQARMAQMFKNYLGEKLVTYFLFEADYSNSPRLPSPWQLQNKILIKNKKMIAEPSAGLRMDKYFARNGGDPILEQTDGFYGIDEDDFEEFYDDLDDEEADSESPRVTNRLSKGTPLQSSSEAEEEHKYVVSRLTHVTSATFDSKTDDELLSVNAERVMQRPIKKIPGPPVAPELSDLVNYMQAAKFKGFPGTVSFFHRREESVKSSMPRMSGAGSNLLPISTPPRRLRNATLSDGENKWKSSEDTRFSSTSSSKPNSNASCYQVTSLNESSARKLSRKHPLKFIAYSREQIVRTYPGGMRIDSSNFNPVQYWAFGLQMVALNFQTTDTAMAVNAAMFEQTGNCGYTLKPRVLWDDSHPYYNRFNPLGKDTTSISALLYTVTIISGQHVCPNQHSASTYVEVEIIGIPADCAKEKSKTVSRNSVNPIWKHTSTFRIAFVYLAFLRISVCDNTSGRCMAQRVVPVRCIRAGYRHLPLRTPTNVPMEQGTIFLYSHFEQEEHIYLHDEDSNFNCNTDQQFHPQTLNISPTATVKAVPILKRQIFVLRISGLYNDDTPVIVHAESFSTVRNVVQMALTNVGKNADTAEEYVLIEVNSNEMLSNSGEQQNMQSGHRILPFKELIMNFVACWNGSMRRFVIRKKGMDPSGRAWISSIIKGGVGTPLSLSTIQSPPCAQSPSERKANNRSLGQHAVLHRIKSLDRDVFSERKIITDLRPLTRTMNETFLVCVHNVSRDQPYVILRPSIYSTANDIIKEVFLKSRQTNVTESEYVLVEETVKETKSAPIRPLKSTVSGNITLFGEKSAEVAKPFEYKSVSMRVLASNEIVWKAQSAWKTSGRFILENREHTIHSTKEKMRSLLQALENAHMGSSPSISH</sequence>
<dbReference type="OMA" id="RCIRAGY"/>
<feature type="domain" description="C2" evidence="5">
    <location>
        <begin position="1336"/>
        <end position="1454"/>
    </location>
</feature>
<dbReference type="FunCoup" id="A0A1S0U8F5">
    <property type="interactions" value="99"/>
</dbReference>
<dbReference type="InParanoid" id="A0A1S0U8F5"/>
<dbReference type="PANTHER" id="PTHR10336:SF6">
    <property type="entry name" value="1-PHOSPHATIDYLINOSITOL 4,5-BISPHOSPHATE PHOSPHODIESTERASE EPSILON-1"/>
    <property type="match status" value="1"/>
</dbReference>
<dbReference type="EC" id="3.1.4.11" evidence="3"/>
<dbReference type="GO" id="GO:0004435">
    <property type="term" value="F:phosphatidylinositol-4,5-bisphosphate phospholipase C activity"/>
    <property type="evidence" value="ECO:0007669"/>
    <property type="project" value="UniProtKB-EC"/>
</dbReference>
<evidence type="ECO:0000256" key="4">
    <source>
        <dbReference type="SAM" id="MobiDB-lite"/>
    </source>
</evidence>
<evidence type="ECO:0000259" key="7">
    <source>
        <dbReference type="PROSITE" id="PS50009"/>
    </source>
</evidence>
<dbReference type="SMART" id="SM00314">
    <property type="entry name" value="RA"/>
    <property type="match status" value="2"/>
</dbReference>
<feature type="domain" description="PI-PLC Y-box" evidence="6">
    <location>
        <begin position="1214"/>
        <end position="1323"/>
    </location>
</feature>
<organism evidence="9">
    <name type="scientific">Loa loa</name>
    <name type="common">Eye worm</name>
    <name type="synonym">Filaria loa</name>
    <dbReference type="NCBI Taxonomy" id="7209"/>
    <lineage>
        <taxon>Eukaryota</taxon>
        <taxon>Metazoa</taxon>
        <taxon>Ecdysozoa</taxon>
        <taxon>Nematoda</taxon>
        <taxon>Chromadorea</taxon>
        <taxon>Rhabditida</taxon>
        <taxon>Spirurina</taxon>
        <taxon>Spiruromorpha</taxon>
        <taxon>Filarioidea</taxon>
        <taxon>Onchocercidae</taxon>
        <taxon>Loa</taxon>
    </lineage>
</organism>
<dbReference type="PROSITE" id="PS50008">
    <property type="entry name" value="PIPLC_Y_DOMAIN"/>
    <property type="match status" value="1"/>
</dbReference>
<dbReference type="InterPro" id="IPR011992">
    <property type="entry name" value="EF-hand-dom_pair"/>
</dbReference>
<dbReference type="InterPro" id="IPR017946">
    <property type="entry name" value="PLC-like_Pdiesterase_TIM-brl"/>
</dbReference>
<dbReference type="InterPro" id="IPR000159">
    <property type="entry name" value="RA_dom"/>
</dbReference>
<dbReference type="Pfam" id="PF00388">
    <property type="entry name" value="PI-PLC-X"/>
    <property type="match status" value="1"/>
</dbReference>
<dbReference type="Pfam" id="PF00788">
    <property type="entry name" value="RA"/>
    <property type="match status" value="1"/>
</dbReference>
<dbReference type="OrthoDB" id="269822at2759"/>
<dbReference type="InterPro" id="IPR023578">
    <property type="entry name" value="Ras_GEF_dom_sf"/>
</dbReference>
<feature type="domain" description="Ras-associating" evidence="8">
    <location>
        <begin position="1510"/>
        <end position="1611"/>
    </location>
</feature>
<dbReference type="InterPro" id="IPR035892">
    <property type="entry name" value="C2_domain_sf"/>
</dbReference>
<dbReference type="SUPFAM" id="SSF47473">
    <property type="entry name" value="EF-hand"/>
    <property type="match status" value="1"/>
</dbReference>
<feature type="domain" description="Ras-GEF" evidence="7">
    <location>
        <begin position="35"/>
        <end position="298"/>
    </location>
</feature>
<feature type="region of interest" description="Disordered" evidence="4">
    <location>
        <begin position="623"/>
        <end position="643"/>
    </location>
</feature>
<proteinExistence type="predicted"/>
<gene>
    <name evidence="9" type="ORF">LOAG_01625</name>
</gene>
<dbReference type="GO" id="GO:0007265">
    <property type="term" value="P:Ras protein signal transduction"/>
    <property type="evidence" value="ECO:0007669"/>
    <property type="project" value="TreeGrafter"/>
</dbReference>
<keyword evidence="3" id="KW-0443">Lipid metabolism</keyword>
<dbReference type="PROSITE" id="PS50009">
    <property type="entry name" value="RASGEF_CAT"/>
    <property type="match status" value="1"/>
</dbReference>
<dbReference type="FunFam" id="2.60.40.150:FF:000183">
    <property type="entry name" value="Phosphoinositide phospholipase C"/>
    <property type="match status" value="1"/>
</dbReference>
<dbReference type="InterPro" id="IPR001895">
    <property type="entry name" value="RASGEF_cat_dom"/>
</dbReference>
<dbReference type="GO" id="GO:0048015">
    <property type="term" value="P:phosphatidylinositol-mediated signaling"/>
    <property type="evidence" value="ECO:0007669"/>
    <property type="project" value="TreeGrafter"/>
</dbReference>
<keyword evidence="2" id="KW-0344">Guanine-nucleotide releasing factor</keyword>
<dbReference type="SUPFAM" id="SSF48366">
    <property type="entry name" value="Ras GEF"/>
    <property type="match status" value="1"/>
</dbReference>
<evidence type="ECO:0000256" key="2">
    <source>
        <dbReference type="PROSITE-ProRule" id="PRU00168"/>
    </source>
</evidence>